<reference evidence="2" key="1">
    <citation type="submission" date="2015-06" db="EMBL/GenBank/DDBJ databases">
        <title>Expansion of signal transduction pathways in fungi by whole-genome duplication.</title>
        <authorList>
            <consortium name="DOE Joint Genome Institute"/>
            <person name="Corrochano L.M."/>
            <person name="Kuo A."/>
            <person name="Marcet-Houben M."/>
            <person name="Polaino S."/>
            <person name="Salamov A."/>
            <person name="Villalobos J.M."/>
            <person name="Alvarez M.I."/>
            <person name="Avalos J."/>
            <person name="Benito E.P."/>
            <person name="Benoit I."/>
            <person name="Burger G."/>
            <person name="Camino L.P."/>
            <person name="Canovas D."/>
            <person name="Cerda-Olmedo E."/>
            <person name="Cheng J.-F."/>
            <person name="Dominguez A."/>
            <person name="Elias M."/>
            <person name="Eslava A.P."/>
            <person name="Glaser F."/>
            <person name="Grimwood J."/>
            <person name="Gutierrez G."/>
            <person name="Heitman J."/>
            <person name="Henrissat B."/>
            <person name="Iturriaga E.A."/>
            <person name="Lang B.F."/>
            <person name="Lavin J.L."/>
            <person name="Lee S."/>
            <person name="Li W."/>
            <person name="Lindquist E."/>
            <person name="Lopez-Garcia S."/>
            <person name="Luque E.M."/>
            <person name="Marcos A.T."/>
            <person name="Martin J."/>
            <person name="McCluskey K."/>
            <person name="Medina H.R."/>
            <person name="Miralles-Duran A."/>
            <person name="Miyazaki A."/>
            <person name="Munoz-Torres E."/>
            <person name="Oguiza J.A."/>
            <person name="Ohm R."/>
            <person name="Olmedo M."/>
            <person name="Orejas M."/>
            <person name="Ortiz-Castellanos L."/>
            <person name="Pisabarro A.G."/>
            <person name="Rodriguez-Romero J."/>
            <person name="Ruiz-Herrera J."/>
            <person name="Ruiz-Vazquez R."/>
            <person name="Sanz C."/>
            <person name="Schackwitz W."/>
            <person name="Schmutz J."/>
            <person name="Shahriari M."/>
            <person name="Shelest E."/>
            <person name="Silva-Franco F."/>
            <person name="Soanes D."/>
            <person name="Syed K."/>
            <person name="Tagua V.G."/>
            <person name="Talbot N.J."/>
            <person name="Thon M."/>
            <person name="De vries R.P."/>
            <person name="Wiebenga A."/>
            <person name="Yadav J.S."/>
            <person name="Braun E.L."/>
            <person name="Baker S."/>
            <person name="Garre V."/>
            <person name="Horwitz B."/>
            <person name="Torres-Martinez S."/>
            <person name="Idnurm A."/>
            <person name="Herrera-Estrella A."/>
            <person name="Gabaldon T."/>
            <person name="Grigoriev I.V."/>
        </authorList>
    </citation>
    <scope>NUCLEOTIDE SEQUENCE [LARGE SCALE GENOMIC DNA]</scope>
    <source>
        <strain evidence="2">NRRL 1555(-)</strain>
    </source>
</reference>
<dbReference type="Proteomes" id="UP000077315">
    <property type="component" value="Unassembled WGS sequence"/>
</dbReference>
<accession>A0A167RGD3</accession>
<dbReference type="InParanoid" id="A0A167RGD3"/>
<organism evidence="1 2">
    <name type="scientific">Phycomyces blakesleeanus (strain ATCC 8743b / DSM 1359 / FGSC 10004 / NBRC 33097 / NRRL 1555)</name>
    <dbReference type="NCBI Taxonomy" id="763407"/>
    <lineage>
        <taxon>Eukaryota</taxon>
        <taxon>Fungi</taxon>
        <taxon>Fungi incertae sedis</taxon>
        <taxon>Mucoromycota</taxon>
        <taxon>Mucoromycotina</taxon>
        <taxon>Mucoromycetes</taxon>
        <taxon>Mucorales</taxon>
        <taxon>Phycomycetaceae</taxon>
        <taxon>Phycomyces</taxon>
    </lineage>
</organism>
<proteinExistence type="predicted"/>
<dbReference type="OrthoDB" id="2288986at2759"/>
<evidence type="ECO:0000313" key="1">
    <source>
        <dbReference type="EMBL" id="OAD81569.1"/>
    </source>
</evidence>
<gene>
    <name evidence="1" type="ORF">PHYBLDRAFT_139117</name>
</gene>
<dbReference type="GeneID" id="28991072"/>
<dbReference type="AlphaFoldDB" id="A0A167RGD3"/>
<dbReference type="RefSeq" id="XP_018299609.1">
    <property type="nucleotide sequence ID" value="XM_018430166.1"/>
</dbReference>
<sequence>MNTPSVLLCAPTRKAAFNISAQTLHNTFSLPVTQRGIEGLMQLSTDGSHSMSIALADLNLPPIGDSLLYKEIMRQRDDVPFVTVLNNMAIEAMTESDIEIFQSQVVQISPEKGAISKAFDQIIGQCRDGSYIQRLLFSADNHAKQFDIQGLIKTLLLKISEKYMMTVNIDTTDGLVNETKGILETFVNSDL</sequence>
<evidence type="ECO:0000313" key="2">
    <source>
        <dbReference type="Proteomes" id="UP000077315"/>
    </source>
</evidence>
<dbReference type="VEuPathDB" id="FungiDB:PHYBLDRAFT_139117"/>
<dbReference type="EMBL" id="KV440971">
    <property type="protein sequence ID" value="OAD81569.1"/>
    <property type="molecule type" value="Genomic_DNA"/>
</dbReference>
<protein>
    <submittedName>
        <fullName evidence="1">Uncharacterized protein</fullName>
    </submittedName>
</protein>
<keyword evidence="2" id="KW-1185">Reference proteome</keyword>
<name>A0A167RGD3_PHYB8</name>